<evidence type="ECO:0000259" key="3">
    <source>
        <dbReference type="Pfam" id="PF25917"/>
    </source>
</evidence>
<keyword evidence="1" id="KW-0175">Coiled coil</keyword>
<evidence type="ECO:0000259" key="5">
    <source>
        <dbReference type="Pfam" id="PF25989"/>
    </source>
</evidence>
<dbReference type="Pfam" id="PF25989">
    <property type="entry name" value="YknX_C"/>
    <property type="match status" value="1"/>
</dbReference>
<sequence length="367" mass="38591">MKRAFFFTVLLVAAPLLTGCSEDTGSEAAPLPPRPVLTMVVARHVVADEGFSGRIAPRFETTLAFRTLGRLISRDVDVGDQVEKGQPLAAIDAETLAADLRSAKAQLANARIQARTAEASAARTRTLFADKTVSQSDLDVAEQSRQVAGAELASAQAQLDKAENALSFAVLTAPYDGVITDREADVGQVVSAGAAVFKLARTGEREAVVDVPAAQGSALTAGDHFRVVLQIEPDLSVEGGIREIAPQADALTRTNRVRITLADPPPAFRIGALIKAIPQEQAGQPASVIVPKSAILEEDGKASVWVVDETTKTVTRRAVTVTDAPDGAVRIDDGLNPDERVVIAGVHSLEDGQAISLTDIAEGERPS</sequence>
<evidence type="ECO:0000313" key="6">
    <source>
        <dbReference type="EMBL" id="KKN82584.1"/>
    </source>
</evidence>
<dbReference type="Gene3D" id="2.40.50.100">
    <property type="match status" value="1"/>
</dbReference>
<evidence type="ECO:0000256" key="1">
    <source>
        <dbReference type="SAM" id="Coils"/>
    </source>
</evidence>
<dbReference type="SUPFAM" id="SSF111369">
    <property type="entry name" value="HlyD-like secretion proteins"/>
    <property type="match status" value="1"/>
</dbReference>
<reference evidence="6" key="1">
    <citation type="journal article" date="2015" name="Nature">
        <title>Complex archaea that bridge the gap between prokaryotes and eukaryotes.</title>
        <authorList>
            <person name="Spang A."/>
            <person name="Saw J.H."/>
            <person name="Jorgensen S.L."/>
            <person name="Zaremba-Niedzwiedzka K."/>
            <person name="Martijn J."/>
            <person name="Lind A.E."/>
            <person name="van Eijk R."/>
            <person name="Schleper C."/>
            <person name="Guy L."/>
            <person name="Ettema T.J."/>
        </authorList>
    </citation>
    <scope>NUCLEOTIDE SEQUENCE</scope>
</reference>
<accession>A0A0F9TTB3</accession>
<dbReference type="InterPro" id="IPR058637">
    <property type="entry name" value="YknX-like_C"/>
</dbReference>
<dbReference type="Pfam" id="PF25876">
    <property type="entry name" value="HH_MFP_RND"/>
    <property type="match status" value="1"/>
</dbReference>
<evidence type="ECO:0000259" key="4">
    <source>
        <dbReference type="Pfam" id="PF25954"/>
    </source>
</evidence>
<dbReference type="Gene3D" id="2.40.420.20">
    <property type="match status" value="1"/>
</dbReference>
<dbReference type="InterPro" id="IPR058792">
    <property type="entry name" value="Beta-barrel_RND_2"/>
</dbReference>
<dbReference type="Gene3D" id="1.10.287.470">
    <property type="entry name" value="Helix hairpin bin"/>
    <property type="match status" value="1"/>
</dbReference>
<dbReference type="GO" id="GO:1990281">
    <property type="term" value="C:efflux pump complex"/>
    <property type="evidence" value="ECO:0007669"/>
    <property type="project" value="TreeGrafter"/>
</dbReference>
<dbReference type="InterPro" id="IPR058624">
    <property type="entry name" value="MdtA-like_HH"/>
</dbReference>
<name>A0A0F9TTB3_9ZZZZ</name>
<dbReference type="PANTHER" id="PTHR30469:SF15">
    <property type="entry name" value="HLYD FAMILY OF SECRETION PROTEINS"/>
    <property type="match status" value="1"/>
</dbReference>
<feature type="coiled-coil region" evidence="1">
    <location>
        <begin position="145"/>
        <end position="172"/>
    </location>
</feature>
<feature type="domain" description="YknX-like C-terminal permuted SH3-like" evidence="5">
    <location>
        <begin position="289"/>
        <end position="355"/>
    </location>
</feature>
<dbReference type="EMBL" id="LAZR01000198">
    <property type="protein sequence ID" value="KKN82584.1"/>
    <property type="molecule type" value="Genomic_DNA"/>
</dbReference>
<evidence type="ECO:0000259" key="2">
    <source>
        <dbReference type="Pfam" id="PF25876"/>
    </source>
</evidence>
<dbReference type="AlphaFoldDB" id="A0A0F9TTB3"/>
<dbReference type="Pfam" id="PF25954">
    <property type="entry name" value="Beta-barrel_RND_2"/>
    <property type="match status" value="1"/>
</dbReference>
<comment type="caution">
    <text evidence="6">The sequence shown here is derived from an EMBL/GenBank/DDBJ whole genome shotgun (WGS) entry which is preliminary data.</text>
</comment>
<dbReference type="InterPro" id="IPR058625">
    <property type="entry name" value="MdtA-like_BSH"/>
</dbReference>
<dbReference type="GO" id="GO:0015562">
    <property type="term" value="F:efflux transmembrane transporter activity"/>
    <property type="evidence" value="ECO:0007669"/>
    <property type="project" value="TreeGrafter"/>
</dbReference>
<organism evidence="6">
    <name type="scientific">marine sediment metagenome</name>
    <dbReference type="NCBI Taxonomy" id="412755"/>
    <lineage>
        <taxon>unclassified sequences</taxon>
        <taxon>metagenomes</taxon>
        <taxon>ecological metagenomes</taxon>
    </lineage>
</organism>
<dbReference type="PANTHER" id="PTHR30469">
    <property type="entry name" value="MULTIDRUG RESISTANCE PROTEIN MDTA"/>
    <property type="match status" value="1"/>
</dbReference>
<dbReference type="Pfam" id="PF25917">
    <property type="entry name" value="BSH_RND"/>
    <property type="match status" value="1"/>
</dbReference>
<feature type="domain" description="Multidrug resistance protein MdtA-like barrel-sandwich hybrid" evidence="3">
    <location>
        <begin position="68"/>
        <end position="196"/>
    </location>
</feature>
<feature type="coiled-coil region" evidence="1">
    <location>
        <begin position="93"/>
        <end position="120"/>
    </location>
</feature>
<protein>
    <submittedName>
        <fullName evidence="6">Uncharacterized protein</fullName>
    </submittedName>
</protein>
<dbReference type="Gene3D" id="2.40.30.170">
    <property type="match status" value="1"/>
</dbReference>
<gene>
    <name evidence="6" type="ORF">LCGC14_0307710</name>
</gene>
<feature type="domain" description="Multidrug resistance protein MdtA-like alpha-helical hairpin" evidence="2">
    <location>
        <begin position="100"/>
        <end position="168"/>
    </location>
</feature>
<dbReference type="InterPro" id="IPR006143">
    <property type="entry name" value="RND_pump_MFP"/>
</dbReference>
<dbReference type="PROSITE" id="PS51257">
    <property type="entry name" value="PROKAR_LIPOPROTEIN"/>
    <property type="match status" value="1"/>
</dbReference>
<dbReference type="NCBIfam" id="TIGR01730">
    <property type="entry name" value="RND_mfp"/>
    <property type="match status" value="1"/>
</dbReference>
<proteinExistence type="predicted"/>
<feature type="domain" description="CusB-like beta-barrel" evidence="4">
    <location>
        <begin position="208"/>
        <end position="274"/>
    </location>
</feature>